<feature type="transmembrane region" description="Helical" evidence="6">
    <location>
        <begin position="225"/>
        <end position="249"/>
    </location>
</feature>
<organism evidence="8 9">
    <name type="scientific">Paenibacillus eucommiae</name>
    <dbReference type="NCBI Taxonomy" id="1355755"/>
    <lineage>
        <taxon>Bacteria</taxon>
        <taxon>Bacillati</taxon>
        <taxon>Bacillota</taxon>
        <taxon>Bacilli</taxon>
        <taxon>Bacillales</taxon>
        <taxon>Paenibacillaceae</taxon>
        <taxon>Paenibacillus</taxon>
    </lineage>
</organism>
<evidence type="ECO:0000256" key="4">
    <source>
        <dbReference type="ARBA" id="ARBA00022989"/>
    </source>
</evidence>
<dbReference type="InterPro" id="IPR035906">
    <property type="entry name" value="MetI-like_sf"/>
</dbReference>
<evidence type="ECO:0000256" key="2">
    <source>
        <dbReference type="ARBA" id="ARBA00022448"/>
    </source>
</evidence>
<evidence type="ECO:0000256" key="6">
    <source>
        <dbReference type="RuleBase" id="RU363032"/>
    </source>
</evidence>
<evidence type="ECO:0000313" key="8">
    <source>
        <dbReference type="EMBL" id="MBP1991404.1"/>
    </source>
</evidence>
<feature type="domain" description="ABC transmembrane type-1" evidence="7">
    <location>
        <begin position="91"/>
        <end position="306"/>
    </location>
</feature>
<sequence>MAVMTKAAAFKPLTKGQRKRSLMRKYRLYYFLLFPGVVFFLIFHYIPLYSIIIAFKDVSPFDGFQGIFTSEWVGLKHFRNFTNSYYFWNIMKNTVLISLYRLIFGFPAPIILALLMNEIKSIKFVRVIQSISYLPHFISMVVVAGLLTTLLTTDGGFINAILQQFGIEPVYFLGDKNYFRSVLVVSGIWKEIGWGTIIYLAAITGIDAQLYEAATVDGAGRFKQLIHITLPGMMFIIVIMFIFAVGGLLNAGFEQIFLLYSPPVYEVSDIIDTYVYRSGLEDIQYSFASAVGLFKSVLALILLLGANYLAKRLGQQGIW</sequence>
<dbReference type="PROSITE" id="PS50928">
    <property type="entry name" value="ABC_TM1"/>
    <property type="match status" value="1"/>
</dbReference>
<evidence type="ECO:0000256" key="1">
    <source>
        <dbReference type="ARBA" id="ARBA00004141"/>
    </source>
</evidence>
<keyword evidence="3 6" id="KW-0812">Transmembrane</keyword>
<comment type="similarity">
    <text evidence="6">Belongs to the binding-protein-dependent transport system permease family.</text>
</comment>
<dbReference type="CDD" id="cd06261">
    <property type="entry name" value="TM_PBP2"/>
    <property type="match status" value="1"/>
</dbReference>
<dbReference type="Proteomes" id="UP001519287">
    <property type="component" value="Unassembled WGS sequence"/>
</dbReference>
<name>A0ABS4IV00_9BACL</name>
<feature type="transmembrane region" description="Helical" evidence="6">
    <location>
        <begin position="137"/>
        <end position="162"/>
    </location>
</feature>
<dbReference type="PANTHER" id="PTHR43496:SF1">
    <property type="entry name" value="POLYGALACTURONAN_RHAMNOGALACTURONAN TRANSPORT SYSTEM PERMEASE PROTEIN YTEP"/>
    <property type="match status" value="1"/>
</dbReference>
<reference evidence="8 9" key="1">
    <citation type="submission" date="2021-03" db="EMBL/GenBank/DDBJ databases">
        <title>Genomic Encyclopedia of Type Strains, Phase IV (KMG-IV): sequencing the most valuable type-strain genomes for metagenomic binning, comparative biology and taxonomic classification.</title>
        <authorList>
            <person name="Goeker M."/>
        </authorList>
    </citation>
    <scope>NUCLEOTIDE SEQUENCE [LARGE SCALE GENOMIC DNA]</scope>
    <source>
        <strain evidence="8 9">DSM 26048</strain>
    </source>
</reference>
<evidence type="ECO:0000259" key="7">
    <source>
        <dbReference type="PROSITE" id="PS50928"/>
    </source>
</evidence>
<gene>
    <name evidence="8" type="ORF">J2Z66_003011</name>
</gene>
<keyword evidence="2 6" id="KW-0813">Transport</keyword>
<evidence type="ECO:0000256" key="5">
    <source>
        <dbReference type="ARBA" id="ARBA00023136"/>
    </source>
</evidence>
<dbReference type="InterPro" id="IPR000515">
    <property type="entry name" value="MetI-like"/>
</dbReference>
<keyword evidence="9" id="KW-1185">Reference proteome</keyword>
<dbReference type="SUPFAM" id="SSF161098">
    <property type="entry name" value="MetI-like"/>
    <property type="match status" value="1"/>
</dbReference>
<accession>A0ABS4IV00</accession>
<protein>
    <submittedName>
        <fullName evidence="8">Aldouronate transport system permease protein</fullName>
    </submittedName>
</protein>
<proteinExistence type="inferred from homology"/>
<comment type="subcellular location">
    <subcellularLocation>
        <location evidence="6">Cell membrane</location>
        <topology evidence="6">Multi-pass membrane protein</topology>
    </subcellularLocation>
    <subcellularLocation>
        <location evidence="1">Membrane</location>
        <topology evidence="1">Multi-pass membrane protein</topology>
    </subcellularLocation>
</comment>
<evidence type="ECO:0000313" key="9">
    <source>
        <dbReference type="Proteomes" id="UP001519287"/>
    </source>
</evidence>
<dbReference type="Pfam" id="PF00528">
    <property type="entry name" value="BPD_transp_1"/>
    <property type="match status" value="1"/>
</dbReference>
<evidence type="ECO:0000256" key="3">
    <source>
        <dbReference type="ARBA" id="ARBA00022692"/>
    </source>
</evidence>
<feature type="transmembrane region" description="Helical" evidence="6">
    <location>
        <begin position="28"/>
        <end position="55"/>
    </location>
</feature>
<dbReference type="Gene3D" id="1.10.3720.10">
    <property type="entry name" value="MetI-like"/>
    <property type="match status" value="1"/>
</dbReference>
<keyword evidence="4 6" id="KW-1133">Transmembrane helix</keyword>
<dbReference type="PANTHER" id="PTHR43496">
    <property type="entry name" value="PROTEIN LPLB"/>
    <property type="match status" value="1"/>
</dbReference>
<feature type="transmembrane region" description="Helical" evidence="6">
    <location>
        <begin position="182"/>
        <end position="204"/>
    </location>
</feature>
<dbReference type="EMBL" id="JAGGLB010000008">
    <property type="protein sequence ID" value="MBP1991404.1"/>
    <property type="molecule type" value="Genomic_DNA"/>
</dbReference>
<feature type="transmembrane region" description="Helical" evidence="6">
    <location>
        <begin position="95"/>
        <end position="116"/>
    </location>
</feature>
<keyword evidence="5 6" id="KW-0472">Membrane</keyword>
<feature type="transmembrane region" description="Helical" evidence="6">
    <location>
        <begin position="285"/>
        <end position="310"/>
    </location>
</feature>
<comment type="caution">
    <text evidence="8">The sequence shown here is derived from an EMBL/GenBank/DDBJ whole genome shotgun (WGS) entry which is preliminary data.</text>
</comment>